<sequence length="180" mass="21112">MRRRGTQFWLWSNRQLHSRSHDEVLADGTQIEVQARFNREQVTQVFIGVYARDGAALAEEFYDREGHPCLAKALAWGCTRAQAILTTESEFRAPHRIQRTVGVVLDDPCELALRHMEMSEEETLRLKRQDAWDEYLNAKQAVLDMMRSSKVDSEVWETQKRRLRDAIDRRAALRHTWPCD</sequence>
<gene>
    <name evidence="1" type="ORF">BK666_23640</name>
</gene>
<organism evidence="1 2">
    <name type="scientific">Pseudomonas frederiksbergensis</name>
    <dbReference type="NCBI Taxonomy" id="104087"/>
    <lineage>
        <taxon>Bacteria</taxon>
        <taxon>Pseudomonadati</taxon>
        <taxon>Pseudomonadota</taxon>
        <taxon>Gammaproteobacteria</taxon>
        <taxon>Pseudomonadales</taxon>
        <taxon>Pseudomonadaceae</taxon>
        <taxon>Pseudomonas</taxon>
    </lineage>
</organism>
<reference evidence="1 2" key="1">
    <citation type="submission" date="2016-10" db="EMBL/GenBank/DDBJ databases">
        <title>Comparative genome analysis of multiple Pseudomonas spp. focuses on biocontrol and plant growth promoting traits.</title>
        <authorList>
            <person name="Tao X.-Y."/>
            <person name="Taylor C.G."/>
        </authorList>
    </citation>
    <scope>NUCLEOTIDE SEQUENCE [LARGE SCALE GENOMIC DNA]</scope>
    <source>
        <strain evidence="1 2">37A10</strain>
    </source>
</reference>
<evidence type="ECO:0000313" key="1">
    <source>
        <dbReference type="EMBL" id="RON41867.1"/>
    </source>
</evidence>
<name>A0A423JW03_9PSED</name>
<dbReference type="RefSeq" id="WP_123513756.1">
    <property type="nucleotide sequence ID" value="NZ_MOBQ01000029.1"/>
</dbReference>
<protein>
    <submittedName>
        <fullName evidence="1">Uncharacterized protein</fullName>
    </submittedName>
</protein>
<accession>A0A423JW03</accession>
<comment type="caution">
    <text evidence="1">The sequence shown here is derived from an EMBL/GenBank/DDBJ whole genome shotgun (WGS) entry which is preliminary data.</text>
</comment>
<evidence type="ECO:0000313" key="2">
    <source>
        <dbReference type="Proteomes" id="UP000285349"/>
    </source>
</evidence>
<proteinExistence type="predicted"/>
<dbReference type="Proteomes" id="UP000285349">
    <property type="component" value="Unassembled WGS sequence"/>
</dbReference>
<dbReference type="EMBL" id="MOBQ01000029">
    <property type="protein sequence ID" value="RON41867.1"/>
    <property type="molecule type" value="Genomic_DNA"/>
</dbReference>
<dbReference type="OrthoDB" id="7008133at2"/>
<dbReference type="AlphaFoldDB" id="A0A423JW03"/>